<sequence length="292" mass="30992">MKKLSLIAPLLLALSLSACVTNEEPAVPEGWQEINVDTVPEIAAMVEDTDGTLTVGTSPPFAPFELKDSDGNIVGVEMDLVRALSQVMGLDFKPVEQDFSLILPSISGNQVDAGASGFTDTEERRENYDFVDILYAGIQWAQKPGDSIDPDNPCGLTIAVQRTTVSETDDVRPKAEKCLAEGKEPITVLSFDSSDNAALALLTTRADALSADSPVTAWAVNRSGGEMELTGEIFDAAPYGIAVPKDSALGPATAAALQHLIDTGVYAQILAQWGITEGLVDEAMINERPINV</sequence>
<dbReference type="PANTHER" id="PTHR35936:SF17">
    <property type="entry name" value="ARGININE-BINDING EXTRACELLULAR PROTEIN ARTP"/>
    <property type="match status" value="1"/>
</dbReference>
<dbReference type="EMBL" id="CP009249">
    <property type="protein sequence ID" value="APT92613.1"/>
    <property type="molecule type" value="Genomic_DNA"/>
</dbReference>
<reference evidence="4 5" key="1">
    <citation type="submission" date="2014-08" db="EMBL/GenBank/DDBJ databases">
        <title>Complete genome sequence of Corynebacterium phocae M408/89/1(T)(=DSM 44612(T)), isolated from the common seal (Phoca vitulina).</title>
        <authorList>
            <person name="Ruckert C."/>
            <person name="Albersmeier A."/>
            <person name="Winkler A."/>
            <person name="Kalinowski J."/>
        </authorList>
    </citation>
    <scope>NUCLEOTIDE SEQUENCE [LARGE SCALE GENOMIC DNA]</scope>
    <source>
        <strain evidence="4 5">M408/89/1</strain>
    </source>
</reference>
<feature type="signal peptide" evidence="2">
    <location>
        <begin position="1"/>
        <end position="18"/>
    </location>
</feature>
<dbReference type="PROSITE" id="PS51257">
    <property type="entry name" value="PROKAR_LIPOPROTEIN"/>
    <property type="match status" value="1"/>
</dbReference>
<dbReference type="InterPro" id="IPR001638">
    <property type="entry name" value="Solute-binding_3/MltF_N"/>
</dbReference>
<dbReference type="Pfam" id="PF00497">
    <property type="entry name" value="SBP_bac_3"/>
    <property type="match status" value="1"/>
</dbReference>
<evidence type="ECO:0000256" key="2">
    <source>
        <dbReference type="SAM" id="SignalP"/>
    </source>
</evidence>
<dbReference type="SUPFAM" id="SSF53850">
    <property type="entry name" value="Periplasmic binding protein-like II"/>
    <property type="match status" value="1"/>
</dbReference>
<feature type="chain" id="PRO_5038611791" evidence="2">
    <location>
        <begin position="19"/>
        <end position="292"/>
    </location>
</feature>
<accession>A0A1L7D3F6</accession>
<dbReference type="SMART" id="SM00062">
    <property type="entry name" value="PBPb"/>
    <property type="match status" value="1"/>
</dbReference>
<keyword evidence="1 2" id="KW-0732">Signal</keyword>
<feature type="domain" description="Solute-binding protein family 3/N-terminal" evidence="3">
    <location>
        <begin position="52"/>
        <end position="277"/>
    </location>
</feature>
<dbReference type="CDD" id="cd01004">
    <property type="entry name" value="PBP2_MidA_like"/>
    <property type="match status" value="1"/>
</dbReference>
<dbReference type="KEGG" id="cpho:CPHO_06575"/>
<gene>
    <name evidence="4" type="ORF">CPHO_06575</name>
</gene>
<evidence type="ECO:0000313" key="5">
    <source>
        <dbReference type="Proteomes" id="UP000185491"/>
    </source>
</evidence>
<keyword evidence="5" id="KW-1185">Reference proteome</keyword>
<dbReference type="AlphaFoldDB" id="A0A1L7D3F6"/>
<evidence type="ECO:0000259" key="3">
    <source>
        <dbReference type="SMART" id="SM00062"/>
    </source>
</evidence>
<proteinExistence type="predicted"/>
<organism evidence="4 5">
    <name type="scientific">Corynebacterium phocae</name>
    <dbReference type="NCBI Taxonomy" id="161895"/>
    <lineage>
        <taxon>Bacteria</taxon>
        <taxon>Bacillati</taxon>
        <taxon>Actinomycetota</taxon>
        <taxon>Actinomycetes</taxon>
        <taxon>Mycobacteriales</taxon>
        <taxon>Corynebacteriaceae</taxon>
        <taxon>Corynebacterium</taxon>
    </lineage>
</organism>
<dbReference type="Proteomes" id="UP000185491">
    <property type="component" value="Chromosome"/>
</dbReference>
<protein>
    <submittedName>
        <fullName evidence="4">ABC transporter substrate-binding protein</fullName>
    </submittedName>
</protein>
<dbReference type="OrthoDB" id="9762169at2"/>
<evidence type="ECO:0000313" key="4">
    <source>
        <dbReference type="EMBL" id="APT92613.1"/>
    </source>
</evidence>
<dbReference type="PANTHER" id="PTHR35936">
    <property type="entry name" value="MEMBRANE-BOUND LYTIC MUREIN TRANSGLYCOSYLASE F"/>
    <property type="match status" value="1"/>
</dbReference>
<dbReference type="STRING" id="161895.CPHO_06575"/>
<name>A0A1L7D3F6_9CORY</name>
<evidence type="ECO:0000256" key="1">
    <source>
        <dbReference type="ARBA" id="ARBA00022729"/>
    </source>
</evidence>
<dbReference type="RefSeq" id="WP_075734259.1">
    <property type="nucleotide sequence ID" value="NZ_CP009249.1"/>
</dbReference>
<dbReference type="Gene3D" id="3.40.190.10">
    <property type="entry name" value="Periplasmic binding protein-like II"/>
    <property type="match status" value="2"/>
</dbReference>